<protein>
    <recommendedName>
        <fullName evidence="7">Zn(2)-C6 fungal-type domain-containing protein</fullName>
    </recommendedName>
</protein>
<dbReference type="InterPro" id="IPR036864">
    <property type="entry name" value="Zn2-C6_fun-type_DNA-bd_sf"/>
</dbReference>
<evidence type="ECO:0000256" key="1">
    <source>
        <dbReference type="ARBA" id="ARBA00004123"/>
    </source>
</evidence>
<evidence type="ECO:0000256" key="6">
    <source>
        <dbReference type="SAM" id="MobiDB-lite"/>
    </source>
</evidence>
<reference evidence="9" key="1">
    <citation type="submission" date="2024-06" db="EMBL/GenBank/DDBJ databases">
        <title>Multi-omics analyses provide insights into the biosynthesis of the anticancer antibiotic pleurotin in Hohenbuehelia grisea.</title>
        <authorList>
            <person name="Weaver J.A."/>
            <person name="Alberti F."/>
        </authorList>
    </citation>
    <scope>NUCLEOTIDE SEQUENCE [LARGE SCALE GENOMIC DNA]</scope>
    <source>
        <strain evidence="9">T-177</strain>
    </source>
</reference>
<dbReference type="Pfam" id="PF00172">
    <property type="entry name" value="Zn_clus"/>
    <property type="match status" value="1"/>
</dbReference>
<feature type="region of interest" description="Disordered" evidence="6">
    <location>
        <begin position="55"/>
        <end position="121"/>
    </location>
</feature>
<evidence type="ECO:0000256" key="4">
    <source>
        <dbReference type="ARBA" id="ARBA00023163"/>
    </source>
</evidence>
<dbReference type="InterPro" id="IPR050815">
    <property type="entry name" value="TF_fung"/>
</dbReference>
<evidence type="ECO:0000256" key="3">
    <source>
        <dbReference type="ARBA" id="ARBA00023015"/>
    </source>
</evidence>
<feature type="domain" description="Zn(2)-C6 fungal-type" evidence="7">
    <location>
        <begin position="5"/>
        <end position="28"/>
    </location>
</feature>
<evidence type="ECO:0000256" key="5">
    <source>
        <dbReference type="ARBA" id="ARBA00023242"/>
    </source>
</evidence>
<sequence>MLLQKCDLRKPCQSCAGSNTDCEEYTPYLRQHRVERQYTDALEEKLTILESRVRELEERGRDTSPSFPTPIPVRSDYTRTLNTRRSSSSLTGYRSGGSPSSSTTPPFSATPPQSYRTASGSPADVPSLVGFPYTGVSSTPGLEFFVSDPQSTIDIFIKNAPQLGFFLHPGRFREAALLPLAPDHPAKPTVGLLATVYLWGVHLSDSRRRLADDMLAVATKCVAADLATMSPLPRILLPLIQAHILLAYYFFQNGQFMEAKCYCGLAVNIALGAGLHQICSNSKWSSLPMATMAPTVLVAPRDDLEQGQIINAFWTVLVLHKLLAVALDPPSNVCGALEVTTLRIQTPWPFDLNVYSGNLQPYSLTSNRSVIEGFLQGGSQEYEEGNSALGLHAKGAILYHKAAQISGQLLDHHASMPETSRLAPEIALLEANITNIRSKVPDLSHFDPVVHVETGTVMTTHALLDAAIIKLHSQFRNGHPPSMQKSLMAATSLLERGSGMFVVYQSRVNPILAILWRAACEVLIDKIIQSDNAAPQSPSRVATTYSHPNHELVEKLRNGMTVMTIHSDGNPLMKYQLSRVQDLYIEHIR</sequence>
<keyword evidence="9" id="KW-1185">Reference proteome</keyword>
<comment type="caution">
    <text evidence="8">The sequence shown here is derived from an EMBL/GenBank/DDBJ whole genome shotgun (WGS) entry which is preliminary data.</text>
</comment>
<name>A0ABR3JCE3_9AGAR</name>
<feature type="compositionally biased region" description="Low complexity" evidence="6">
    <location>
        <begin position="78"/>
        <end position="114"/>
    </location>
</feature>
<gene>
    <name evidence="8" type="ORF">HGRIS_004584</name>
</gene>
<keyword evidence="3" id="KW-0805">Transcription regulation</keyword>
<keyword evidence="5" id="KW-0539">Nucleus</keyword>
<dbReference type="EMBL" id="JASNQZ010000008">
    <property type="protein sequence ID" value="KAL0953339.1"/>
    <property type="molecule type" value="Genomic_DNA"/>
</dbReference>
<dbReference type="Gene3D" id="4.10.240.10">
    <property type="entry name" value="Zn(2)-C6 fungal-type DNA-binding domain"/>
    <property type="match status" value="1"/>
</dbReference>
<evidence type="ECO:0000259" key="7">
    <source>
        <dbReference type="Pfam" id="PF00172"/>
    </source>
</evidence>
<proteinExistence type="predicted"/>
<keyword evidence="2" id="KW-0479">Metal-binding</keyword>
<evidence type="ECO:0000313" key="8">
    <source>
        <dbReference type="EMBL" id="KAL0953339.1"/>
    </source>
</evidence>
<dbReference type="PANTHER" id="PTHR47338:SF29">
    <property type="entry name" value="ZN(2)-C6 FUNGAL-TYPE DOMAIN-CONTAINING PROTEIN"/>
    <property type="match status" value="1"/>
</dbReference>
<evidence type="ECO:0000313" key="9">
    <source>
        <dbReference type="Proteomes" id="UP001556367"/>
    </source>
</evidence>
<organism evidence="8 9">
    <name type="scientific">Hohenbuehelia grisea</name>
    <dbReference type="NCBI Taxonomy" id="104357"/>
    <lineage>
        <taxon>Eukaryota</taxon>
        <taxon>Fungi</taxon>
        <taxon>Dikarya</taxon>
        <taxon>Basidiomycota</taxon>
        <taxon>Agaricomycotina</taxon>
        <taxon>Agaricomycetes</taxon>
        <taxon>Agaricomycetidae</taxon>
        <taxon>Agaricales</taxon>
        <taxon>Pleurotineae</taxon>
        <taxon>Pleurotaceae</taxon>
        <taxon>Hohenbuehelia</taxon>
    </lineage>
</organism>
<evidence type="ECO:0000256" key="2">
    <source>
        <dbReference type="ARBA" id="ARBA00022723"/>
    </source>
</evidence>
<keyword evidence="4" id="KW-0804">Transcription</keyword>
<dbReference type="Proteomes" id="UP001556367">
    <property type="component" value="Unassembled WGS sequence"/>
</dbReference>
<dbReference type="CDD" id="cd12148">
    <property type="entry name" value="fungal_TF_MHR"/>
    <property type="match status" value="1"/>
</dbReference>
<accession>A0ABR3JCE3</accession>
<dbReference type="InterPro" id="IPR001138">
    <property type="entry name" value="Zn2Cys6_DnaBD"/>
</dbReference>
<comment type="subcellular location">
    <subcellularLocation>
        <location evidence="1">Nucleus</location>
    </subcellularLocation>
</comment>
<dbReference type="PANTHER" id="PTHR47338">
    <property type="entry name" value="ZN(II)2CYS6 TRANSCRIPTION FACTOR (EUROFUNG)-RELATED"/>
    <property type="match status" value="1"/>
</dbReference>